<dbReference type="CDD" id="cd05355">
    <property type="entry name" value="SDR_c1"/>
    <property type="match status" value="1"/>
</dbReference>
<evidence type="ECO:0000256" key="1">
    <source>
        <dbReference type="ARBA" id="ARBA00006484"/>
    </source>
</evidence>
<dbReference type="NCBIfam" id="NF005559">
    <property type="entry name" value="PRK07231.1"/>
    <property type="match status" value="1"/>
</dbReference>
<dbReference type="GO" id="GO:0016614">
    <property type="term" value="F:oxidoreductase activity, acting on CH-OH group of donors"/>
    <property type="evidence" value="ECO:0007669"/>
    <property type="project" value="UniProtKB-ARBA"/>
</dbReference>
<dbReference type="Gene3D" id="3.40.50.720">
    <property type="entry name" value="NAD(P)-binding Rossmann-like Domain"/>
    <property type="match status" value="1"/>
</dbReference>
<dbReference type="InterPro" id="IPR036291">
    <property type="entry name" value="NAD(P)-bd_dom_sf"/>
</dbReference>
<sequence length="285" mass="31156">MQKKESKKVRPPQEQNKPGTESQLRPTPKRSPKPQVQKLDSKVAIITGGDSGIGKATALLFAQEGADLVIPYLSETNDAKETKKEVEKLGRKCILIKGDLSNESHCEKVIETTISTFGKLDILINNAATHWESERLENITTKQLTKTFETNVFSVFWLTKYALPHLKKNSSIINTISVTAYRGSDHLMDYAATKGAVLSFTRSLAANLAEKGIRVNAVAPGPIWTPLIASTFSKKKVAEFGSDTPMKRAGQPNEVAPCYLFLASEDASYITGQVLHPNGGEIING</sequence>
<dbReference type="PRINTS" id="PR00080">
    <property type="entry name" value="SDRFAMILY"/>
</dbReference>
<comment type="similarity">
    <text evidence="1">Belongs to the short-chain dehydrogenases/reductases (SDR) family.</text>
</comment>
<evidence type="ECO:0000313" key="4">
    <source>
        <dbReference type="EMBL" id="RCU42234.1"/>
    </source>
</evidence>
<dbReference type="AlphaFoldDB" id="A0A368MXV1"/>
<dbReference type="FunFam" id="3.40.50.720:FF:000084">
    <property type="entry name" value="Short-chain dehydrogenase reductase"/>
    <property type="match status" value="1"/>
</dbReference>
<evidence type="ECO:0000313" key="5">
    <source>
        <dbReference type="Proteomes" id="UP000252172"/>
    </source>
</evidence>
<feature type="region of interest" description="Disordered" evidence="3">
    <location>
        <begin position="1"/>
        <end position="40"/>
    </location>
</feature>
<evidence type="ECO:0000256" key="2">
    <source>
        <dbReference type="ARBA" id="ARBA00023002"/>
    </source>
</evidence>
<keyword evidence="5" id="KW-1185">Reference proteome</keyword>
<name>A0A368MXV1_9FLAO</name>
<protein>
    <submittedName>
        <fullName evidence="4">SDR family NAD(P)-dependent oxidoreductase</fullName>
    </submittedName>
</protein>
<accession>A0A368MXV1</accession>
<dbReference type="InterPro" id="IPR002347">
    <property type="entry name" value="SDR_fam"/>
</dbReference>
<evidence type="ECO:0000256" key="3">
    <source>
        <dbReference type="SAM" id="MobiDB-lite"/>
    </source>
</evidence>
<proteinExistence type="inferred from homology"/>
<dbReference type="PRINTS" id="PR00081">
    <property type="entry name" value="GDHRDH"/>
</dbReference>
<dbReference type="SUPFAM" id="SSF51735">
    <property type="entry name" value="NAD(P)-binding Rossmann-fold domains"/>
    <property type="match status" value="1"/>
</dbReference>
<dbReference type="OrthoDB" id="9803333at2"/>
<dbReference type="PROSITE" id="PS00061">
    <property type="entry name" value="ADH_SHORT"/>
    <property type="match status" value="1"/>
</dbReference>
<comment type="caution">
    <text evidence="4">The sequence shown here is derived from an EMBL/GenBank/DDBJ whole genome shotgun (WGS) entry which is preliminary data.</text>
</comment>
<dbReference type="Proteomes" id="UP000252172">
    <property type="component" value="Unassembled WGS sequence"/>
</dbReference>
<dbReference type="InterPro" id="IPR020904">
    <property type="entry name" value="Sc_DH/Rdtase_CS"/>
</dbReference>
<dbReference type="RefSeq" id="WP_114304334.1">
    <property type="nucleotide sequence ID" value="NZ_QPIE01000007.1"/>
</dbReference>
<reference evidence="4 5" key="1">
    <citation type="submission" date="2018-07" db="EMBL/GenBank/DDBJ databases">
        <title>Chryseobacterium lacus sp. nov., isolated from lake water.</title>
        <authorList>
            <person name="Li C.-M."/>
        </authorList>
    </citation>
    <scope>NUCLEOTIDE SEQUENCE [LARGE SCALE GENOMIC DNA]</scope>
    <source>
        <strain evidence="4 5">YLOS41</strain>
    </source>
</reference>
<dbReference type="EMBL" id="QPIE01000007">
    <property type="protein sequence ID" value="RCU42234.1"/>
    <property type="molecule type" value="Genomic_DNA"/>
</dbReference>
<dbReference type="PANTHER" id="PTHR48107">
    <property type="entry name" value="NADPH-DEPENDENT ALDEHYDE REDUCTASE-LIKE PROTEIN, CHLOROPLASTIC-RELATED"/>
    <property type="match status" value="1"/>
</dbReference>
<dbReference type="PANTHER" id="PTHR48107:SF16">
    <property type="entry name" value="NADPH-DEPENDENT ALDEHYDE REDUCTASE 1, CHLOROPLASTIC"/>
    <property type="match status" value="1"/>
</dbReference>
<dbReference type="Pfam" id="PF13561">
    <property type="entry name" value="adh_short_C2"/>
    <property type="match status" value="1"/>
</dbReference>
<feature type="compositionally biased region" description="Basic residues" evidence="3">
    <location>
        <begin position="1"/>
        <end position="10"/>
    </location>
</feature>
<organism evidence="4 5">
    <name type="scientific">Chryseobacterium lacus</name>
    <dbReference type="NCBI Taxonomy" id="2058346"/>
    <lineage>
        <taxon>Bacteria</taxon>
        <taxon>Pseudomonadati</taxon>
        <taxon>Bacteroidota</taxon>
        <taxon>Flavobacteriia</taxon>
        <taxon>Flavobacteriales</taxon>
        <taxon>Weeksellaceae</taxon>
        <taxon>Chryseobacterium group</taxon>
        <taxon>Chryseobacterium</taxon>
    </lineage>
</organism>
<feature type="compositionally biased region" description="Polar residues" evidence="3">
    <location>
        <begin position="13"/>
        <end position="25"/>
    </location>
</feature>
<gene>
    <name evidence="4" type="ORF">DQ356_09885</name>
</gene>
<keyword evidence="2" id="KW-0560">Oxidoreductase</keyword>